<dbReference type="SMART" id="SM00915">
    <property type="entry name" value="Jacalin"/>
    <property type="match status" value="4"/>
</dbReference>
<dbReference type="GO" id="GO:0030246">
    <property type="term" value="F:carbohydrate binding"/>
    <property type="evidence" value="ECO:0007669"/>
    <property type="project" value="UniProtKB-KW"/>
</dbReference>
<accession>A0AAU9RBY8</accession>
<feature type="domain" description="Jacalin-type lectin" evidence="4">
    <location>
        <begin position="248"/>
        <end position="403"/>
    </location>
</feature>
<evidence type="ECO:0000313" key="6">
    <source>
        <dbReference type="Proteomes" id="UP000836841"/>
    </source>
</evidence>
<comment type="similarity">
    <text evidence="1">Belongs to the jacalin lectin family.</text>
</comment>
<dbReference type="PANTHER" id="PTHR47293">
    <property type="entry name" value="JACALIN-RELATED LECTIN 3"/>
    <property type="match status" value="1"/>
</dbReference>
<evidence type="ECO:0000256" key="1">
    <source>
        <dbReference type="ARBA" id="ARBA00006568"/>
    </source>
</evidence>
<keyword evidence="6" id="KW-1185">Reference proteome</keyword>
<protein>
    <recommendedName>
        <fullName evidence="4">Jacalin-type lectin domain-containing protein</fullName>
    </recommendedName>
</protein>
<dbReference type="SUPFAM" id="SSF51101">
    <property type="entry name" value="Mannose-binding lectins"/>
    <property type="match status" value="4"/>
</dbReference>
<dbReference type="PANTHER" id="PTHR47293:SF11">
    <property type="entry name" value="JACALIN-RELATED LECTIN 12-RELATED"/>
    <property type="match status" value="1"/>
</dbReference>
<evidence type="ECO:0000256" key="3">
    <source>
        <dbReference type="ARBA" id="ARBA00022737"/>
    </source>
</evidence>
<gene>
    <name evidence="5" type="ORF">TAV2_LOCUS1937</name>
</gene>
<dbReference type="CDD" id="cd09612">
    <property type="entry name" value="Jacalin"/>
    <property type="match status" value="3"/>
</dbReference>
<proteinExistence type="inferred from homology"/>
<feature type="domain" description="Jacalin-type lectin" evidence="4">
    <location>
        <begin position="1"/>
        <end position="100"/>
    </location>
</feature>
<dbReference type="InterPro" id="IPR001229">
    <property type="entry name" value="Jacalin-like_lectin_dom"/>
</dbReference>
<dbReference type="Pfam" id="PF01419">
    <property type="entry name" value="Jacalin"/>
    <property type="match status" value="4"/>
</dbReference>
<evidence type="ECO:0000256" key="2">
    <source>
        <dbReference type="ARBA" id="ARBA00022734"/>
    </source>
</evidence>
<name>A0AAU9RBY8_THLAR</name>
<dbReference type="Gene3D" id="2.100.10.30">
    <property type="entry name" value="Jacalin-like lectin domain"/>
    <property type="match status" value="4"/>
</dbReference>
<dbReference type="InterPro" id="IPR036404">
    <property type="entry name" value="Jacalin-like_lectin_dom_sf"/>
</dbReference>
<dbReference type="EMBL" id="OU466857">
    <property type="protein sequence ID" value="CAH2036452.1"/>
    <property type="molecule type" value="Genomic_DNA"/>
</dbReference>
<dbReference type="InterPro" id="IPR033734">
    <property type="entry name" value="Jacalin-like_lectin_dom_plant"/>
</dbReference>
<evidence type="ECO:0000313" key="5">
    <source>
        <dbReference type="EMBL" id="CAH2036452.1"/>
    </source>
</evidence>
<dbReference type="PROSITE" id="PS51752">
    <property type="entry name" value="JACALIN_LECTIN"/>
    <property type="match status" value="4"/>
</dbReference>
<feature type="domain" description="Jacalin-type lectin" evidence="4">
    <location>
        <begin position="103"/>
        <end position="245"/>
    </location>
</feature>
<dbReference type="FunFam" id="2.100.10.30:FF:000001">
    <property type="entry name" value="Jacalin-related lectin 33"/>
    <property type="match status" value="3"/>
</dbReference>
<dbReference type="AlphaFoldDB" id="A0AAU9RBY8"/>
<reference evidence="5 6" key="1">
    <citation type="submission" date="2022-03" db="EMBL/GenBank/DDBJ databases">
        <authorList>
            <person name="Nunn A."/>
            <person name="Chopra R."/>
            <person name="Nunn A."/>
            <person name="Contreras Garrido A."/>
        </authorList>
    </citation>
    <scope>NUCLEOTIDE SEQUENCE [LARGE SCALE GENOMIC DNA]</scope>
</reference>
<keyword evidence="2" id="KW-0430">Lectin</keyword>
<keyword evidence="3" id="KW-0677">Repeat</keyword>
<sequence length="553" mass="61740">MYENGQPNNGSFHGESYKGFTQTFEINRLKHEHLESIDGYYTESSGIQALQFRTNLRISELMGYDDKGIKFTLAVEGKKIIGLHGSTQSNIFSLGAYFNSATPIRMEVRGGKEGKEWDDGADHEGVTKIHVRGGLKGIQYIQFEYVKDGLLKNGSVHGSISGGGFTPAFEIKHDEQECLVSVEGYYDEATRVIQGLQFKTNMNTSKLMGYKKGKKFSISANVMKIIGFHGYAEKNLSSLGAYFTTLSPMKSECQGATKGGDLWDDGAFEGVRKVYVYYEHNYIMFISFDYQNDGQAEKRDHGYKDGFTGQEAEVTRSVFNLQFVVDYPNEYITSVEGTFSTESDMWITTLTFKTSQGRISQKFGNEHLGDQRILLESKGCALVGFHGRSDDSVLLAIGAYFYPMQQPSPDAKKLDAKGGHGGASWDDGSFEGVRKIYIGLSQNAVAFVKFMYYKDARMVFGDDHGNKNQLFGVQEFELNYPMEYVTSVEGSYDNKSGAITMLRFITNRQTSQDFGLATTSSFAHHKVDHMIVGFHGKSSNMLLHKIGVDVIPI</sequence>
<evidence type="ECO:0000259" key="4">
    <source>
        <dbReference type="PROSITE" id="PS51752"/>
    </source>
</evidence>
<feature type="domain" description="Jacalin-type lectin" evidence="4">
    <location>
        <begin position="411"/>
        <end position="552"/>
    </location>
</feature>
<dbReference type="Proteomes" id="UP000836841">
    <property type="component" value="Chromosome 1"/>
</dbReference>
<organism evidence="5 6">
    <name type="scientific">Thlaspi arvense</name>
    <name type="common">Field penny-cress</name>
    <dbReference type="NCBI Taxonomy" id="13288"/>
    <lineage>
        <taxon>Eukaryota</taxon>
        <taxon>Viridiplantae</taxon>
        <taxon>Streptophyta</taxon>
        <taxon>Embryophyta</taxon>
        <taxon>Tracheophyta</taxon>
        <taxon>Spermatophyta</taxon>
        <taxon>Magnoliopsida</taxon>
        <taxon>eudicotyledons</taxon>
        <taxon>Gunneridae</taxon>
        <taxon>Pentapetalae</taxon>
        <taxon>rosids</taxon>
        <taxon>malvids</taxon>
        <taxon>Brassicales</taxon>
        <taxon>Brassicaceae</taxon>
        <taxon>Thlaspideae</taxon>
        <taxon>Thlaspi</taxon>
    </lineage>
</organism>